<gene>
    <name evidence="1" type="ORF">FHR24_001810</name>
</gene>
<proteinExistence type="predicted"/>
<dbReference type="SUPFAM" id="SSF49785">
    <property type="entry name" value="Galactose-binding domain-like"/>
    <property type="match status" value="1"/>
</dbReference>
<dbReference type="PROSITE" id="PS51257">
    <property type="entry name" value="PROKAR_LIPOPROTEIN"/>
    <property type="match status" value="1"/>
</dbReference>
<evidence type="ECO:0008006" key="3">
    <source>
        <dbReference type="Google" id="ProtNLM"/>
    </source>
</evidence>
<dbReference type="Proteomes" id="UP000745859">
    <property type="component" value="Unassembled WGS sequence"/>
</dbReference>
<dbReference type="Gene3D" id="2.60.120.260">
    <property type="entry name" value="Galactose-binding domain-like"/>
    <property type="match status" value="1"/>
</dbReference>
<organism evidence="1 2">
    <name type="scientific">Wenyingzhuangia heitensis</name>
    <dbReference type="NCBI Taxonomy" id="1487859"/>
    <lineage>
        <taxon>Bacteria</taxon>
        <taxon>Pseudomonadati</taxon>
        <taxon>Bacteroidota</taxon>
        <taxon>Flavobacteriia</taxon>
        <taxon>Flavobacteriales</taxon>
        <taxon>Flavobacteriaceae</taxon>
        <taxon>Wenyingzhuangia</taxon>
    </lineage>
</organism>
<sequence length="547" mass="60229">MKKINKIIPIIITVLLFVGCNNEEVEALSDLSDATWTISEGRSNATEDSDIDYSKNVYEFISFIDLSQNALSHEWHIAEENKYLKTGFKSKDSLPLFVDNSLGTVSKNKAAHVMFLKSGINDVTIINTFKDSVNFRGSNVISSVRKGDVYEITRTWKVDVYDIIKPEVKISDKNGTVIFNSTVDNVPVKKEDWVTVNVEAGDFLTYEDLSTVGRPNANGWKVSASSEKTAKGKLTNNFTFFKLGEGYDAGVLTAAREGDDIPNAKTDYTIPVKINVVQSSQPFVLADSGIKRISNNVIELGVTGEVKALKEQEGDFTVHVTNGGFDQDINVVKAEVSSLDKTKIHLTLESRLYNTDIATVSYVGKTISSLDERELVEITTEPVKFVGGNILGEDHFGFETGGKEWFIQHPDQWSYSTSFANSGTNSLKFETVTSLMGGNAKVQGTGATNLNIPAATYTYSLKIYIDPNTDLSKLITNFSGPWKPHTWDLSAVAKGEWATLSAEIELGDYDPAAKGKLIFQVNKADISSDNAKFFVDDLSLVEIESRP</sequence>
<reference evidence="1 2" key="1">
    <citation type="submission" date="2020-03" db="EMBL/GenBank/DDBJ databases">
        <title>Genomic Encyclopedia of Type Strains, Phase IV (KMG-IV): sequencing the most valuable type-strain genomes for metagenomic binning, comparative biology and taxonomic classification.</title>
        <authorList>
            <person name="Goeker M."/>
        </authorList>
    </citation>
    <scope>NUCLEOTIDE SEQUENCE [LARGE SCALE GENOMIC DNA]</scope>
    <source>
        <strain evidence="1 2">DSM 101599</strain>
    </source>
</reference>
<dbReference type="EMBL" id="JAASQL010000002">
    <property type="protein sequence ID" value="NIJ45342.1"/>
    <property type="molecule type" value="Genomic_DNA"/>
</dbReference>
<name>A0ABX0U952_9FLAO</name>
<keyword evidence="2" id="KW-1185">Reference proteome</keyword>
<dbReference type="InterPro" id="IPR008979">
    <property type="entry name" value="Galactose-bd-like_sf"/>
</dbReference>
<dbReference type="RefSeq" id="WP_167187237.1">
    <property type="nucleotide sequence ID" value="NZ_JAASQL010000002.1"/>
</dbReference>
<comment type="caution">
    <text evidence="1">The sequence shown here is derived from an EMBL/GenBank/DDBJ whole genome shotgun (WGS) entry which is preliminary data.</text>
</comment>
<accession>A0ABX0U952</accession>
<protein>
    <recommendedName>
        <fullName evidence="3">Carbohydrate binding domain-containing protein</fullName>
    </recommendedName>
</protein>
<evidence type="ECO:0000313" key="2">
    <source>
        <dbReference type="Proteomes" id="UP000745859"/>
    </source>
</evidence>
<evidence type="ECO:0000313" key="1">
    <source>
        <dbReference type="EMBL" id="NIJ45342.1"/>
    </source>
</evidence>